<evidence type="ECO:0000313" key="3">
    <source>
        <dbReference type="EMBL" id="QDU97354.1"/>
    </source>
</evidence>
<accession>A0A518DZT7</accession>
<reference evidence="3 4" key="1">
    <citation type="submission" date="2019-02" db="EMBL/GenBank/DDBJ databases">
        <title>Deep-cultivation of Planctomycetes and their phenomic and genomic characterization uncovers novel biology.</title>
        <authorList>
            <person name="Wiegand S."/>
            <person name="Jogler M."/>
            <person name="Boedeker C."/>
            <person name="Pinto D."/>
            <person name="Vollmers J."/>
            <person name="Rivas-Marin E."/>
            <person name="Kohn T."/>
            <person name="Peeters S.H."/>
            <person name="Heuer A."/>
            <person name="Rast P."/>
            <person name="Oberbeckmann S."/>
            <person name="Bunk B."/>
            <person name="Jeske O."/>
            <person name="Meyerdierks A."/>
            <person name="Storesund J.E."/>
            <person name="Kallscheuer N."/>
            <person name="Luecker S."/>
            <person name="Lage O.M."/>
            <person name="Pohl T."/>
            <person name="Merkel B.J."/>
            <person name="Hornburger P."/>
            <person name="Mueller R.-W."/>
            <person name="Bruemmer F."/>
            <person name="Labrenz M."/>
            <person name="Spormann A.M."/>
            <person name="Op den Camp H."/>
            <person name="Overmann J."/>
            <person name="Amann R."/>
            <person name="Jetten M.S.M."/>
            <person name="Mascher T."/>
            <person name="Medema M.H."/>
            <person name="Devos D.P."/>
            <person name="Kaster A.-K."/>
            <person name="Ovreas L."/>
            <person name="Rohde M."/>
            <person name="Galperin M.Y."/>
            <person name="Jogler C."/>
        </authorList>
    </citation>
    <scope>NUCLEOTIDE SEQUENCE [LARGE SCALE GENOMIC DNA]</scope>
    <source>
        <strain evidence="3 4">Pla85_3_4</strain>
    </source>
</reference>
<evidence type="ECO:0000313" key="4">
    <source>
        <dbReference type="Proteomes" id="UP000317648"/>
    </source>
</evidence>
<dbReference type="OrthoDB" id="244125at2"/>
<sequence precursor="true">MKLLRTWVLGLCLAATLGGSLAPSIAAEPDTSRGDKQLASYFRLETDRLADNSLADVKTREQWEAVRGERHRQLLEMLGLDPLPERSDLKATVTGLLETDEIVVEKIHYQSRPGLYVTGNLYRPKQVDKRLPAILYVCGHGRVKINGVSYGNKVTYHHHGAWFARNGYVCLTIDTLQMGEVEGWHHGTFYGDRMWWMSRGYTPAGVEAWNCIRALDYLQSRDDVDPERLGVTGRSGGGAYSWWIAALDERIKCAVPVAGITDLQNYVVDGCVEGHCDCMFMVNTYQWDYPMLAAMVAPRPLLISNTDTDRIFPLDGVVRTFFETRKIYSLYGASKQLALNITAGPHLDTQELRIHAFRWFNHHLRNDDALIGDPAAKYFTPEQLKVFDTLPDDSLNDRIDETFVPLAQAPLPQDVKAWEEQRDAWRTALKERVFRGWPQTAGPLGLQEAFSVVKENVAFSGYDFTSQEGVNLRLYLAHRADLKKPDLVVLNTLDEPQWQEFLAMYGGPFAQQLAGETLPGADAAAFNPTQKMFTAFPWAMAYVAPRGVGPTAFDVDPKKQTHIRRRFYLLGQTLDGMQTYDTVRAAAALREVPSLHDTPLWMQGEGPMAGVALYASLFTPDVKRLDLHQLATSHQTGPCYLNVLRFLDIPQAVALAADQTQVVIYGDPADWEFPAAVAAQLEWDKKRLQVRKPVGGK</sequence>
<organism evidence="3 4">
    <name type="scientific">Lignipirellula cremea</name>
    <dbReference type="NCBI Taxonomy" id="2528010"/>
    <lineage>
        <taxon>Bacteria</taxon>
        <taxon>Pseudomonadati</taxon>
        <taxon>Planctomycetota</taxon>
        <taxon>Planctomycetia</taxon>
        <taxon>Pirellulales</taxon>
        <taxon>Pirellulaceae</taxon>
        <taxon>Lignipirellula</taxon>
    </lineage>
</organism>
<dbReference type="GO" id="GO:0006508">
    <property type="term" value="P:proteolysis"/>
    <property type="evidence" value="ECO:0007669"/>
    <property type="project" value="InterPro"/>
</dbReference>
<dbReference type="RefSeq" id="WP_145056137.1">
    <property type="nucleotide sequence ID" value="NZ_CP036433.1"/>
</dbReference>
<dbReference type="PANTHER" id="PTHR47381:SF3">
    <property type="entry name" value="ALPHA_BETA-HYDROLASES SUPERFAMILY PROTEIN"/>
    <property type="match status" value="1"/>
</dbReference>
<dbReference type="EMBL" id="CP036433">
    <property type="protein sequence ID" value="QDU97354.1"/>
    <property type="molecule type" value="Genomic_DNA"/>
</dbReference>
<dbReference type="Pfam" id="PF00326">
    <property type="entry name" value="Peptidase_S9"/>
    <property type="match status" value="1"/>
</dbReference>
<dbReference type="Gene3D" id="3.40.50.1820">
    <property type="entry name" value="alpha/beta hydrolase"/>
    <property type="match status" value="2"/>
</dbReference>
<gene>
    <name evidence="3" type="ORF">Pla8534_52000</name>
</gene>
<keyword evidence="4" id="KW-1185">Reference proteome</keyword>
<dbReference type="GO" id="GO:0008236">
    <property type="term" value="F:serine-type peptidase activity"/>
    <property type="evidence" value="ECO:0007669"/>
    <property type="project" value="InterPro"/>
</dbReference>
<dbReference type="Proteomes" id="UP000317648">
    <property type="component" value="Chromosome"/>
</dbReference>
<dbReference type="InterPro" id="IPR001375">
    <property type="entry name" value="Peptidase_S9_cat"/>
</dbReference>
<evidence type="ECO:0000259" key="2">
    <source>
        <dbReference type="Pfam" id="PF00326"/>
    </source>
</evidence>
<evidence type="ECO:0000256" key="1">
    <source>
        <dbReference type="SAM" id="SignalP"/>
    </source>
</evidence>
<feature type="domain" description="Peptidase S9 prolyl oligopeptidase catalytic" evidence="2">
    <location>
        <begin position="205"/>
        <end position="269"/>
    </location>
</feature>
<feature type="signal peptide" evidence="1">
    <location>
        <begin position="1"/>
        <end position="26"/>
    </location>
</feature>
<proteinExistence type="predicted"/>
<dbReference type="SUPFAM" id="SSF53474">
    <property type="entry name" value="alpha/beta-Hydrolases"/>
    <property type="match status" value="1"/>
</dbReference>
<keyword evidence="1" id="KW-0732">Signal</keyword>
<dbReference type="AlphaFoldDB" id="A0A518DZT7"/>
<name>A0A518DZT7_9BACT</name>
<dbReference type="PANTHER" id="PTHR47381">
    <property type="entry name" value="ALPHA/BETA-HYDROLASES SUPERFAMILY PROTEIN"/>
    <property type="match status" value="1"/>
</dbReference>
<protein>
    <submittedName>
        <fullName evidence="3">Prolyl oligopeptidase family protein</fullName>
    </submittedName>
</protein>
<feature type="chain" id="PRO_5022140729" evidence="1">
    <location>
        <begin position="27"/>
        <end position="697"/>
    </location>
</feature>
<dbReference type="InterPro" id="IPR029058">
    <property type="entry name" value="AB_hydrolase_fold"/>
</dbReference>
<dbReference type="KEGG" id="lcre:Pla8534_52000"/>